<keyword evidence="1" id="KW-1133">Transmembrane helix</keyword>
<sequence>MDILPDIPNSNRSRTYYVIIIIIIIIILYFHHHLTINSTTKNKITHTIQPNLPQPPSRYGQPFINNNTLSTITTTTKNSSYSYHSNFTSLITAILIVNSQRDWKSHGQIPYQQTLQQFIQYPYISEIIIWNNDLKTHISTSDYDHHQSIKLRIFNLPGDMGSDDQLSISHHLACSLATHSNCYFQVR</sequence>
<gene>
    <name evidence="2" type="ORF">CROQUDRAFT_498673</name>
</gene>
<organism evidence="2 3">
    <name type="scientific">Cronartium quercuum f. sp. fusiforme G11</name>
    <dbReference type="NCBI Taxonomy" id="708437"/>
    <lineage>
        <taxon>Eukaryota</taxon>
        <taxon>Fungi</taxon>
        <taxon>Dikarya</taxon>
        <taxon>Basidiomycota</taxon>
        <taxon>Pucciniomycotina</taxon>
        <taxon>Pucciniomycetes</taxon>
        <taxon>Pucciniales</taxon>
        <taxon>Coleosporiaceae</taxon>
        <taxon>Cronartium</taxon>
    </lineage>
</organism>
<keyword evidence="1" id="KW-0472">Membrane</keyword>
<proteinExistence type="predicted"/>
<comment type="caution">
    <text evidence="2">The sequence shown here is derived from an EMBL/GenBank/DDBJ whole genome shotgun (WGS) entry which is preliminary data.</text>
</comment>
<accession>A0A9P6TCP4</accession>
<protein>
    <submittedName>
        <fullName evidence="2">Uncharacterized protein</fullName>
    </submittedName>
</protein>
<feature type="transmembrane region" description="Helical" evidence="1">
    <location>
        <begin position="15"/>
        <end position="34"/>
    </location>
</feature>
<dbReference type="EMBL" id="MU167255">
    <property type="protein sequence ID" value="KAG0146875.1"/>
    <property type="molecule type" value="Genomic_DNA"/>
</dbReference>
<dbReference type="AlphaFoldDB" id="A0A9P6TCP4"/>
<name>A0A9P6TCP4_9BASI</name>
<evidence type="ECO:0000256" key="1">
    <source>
        <dbReference type="SAM" id="Phobius"/>
    </source>
</evidence>
<keyword evidence="3" id="KW-1185">Reference proteome</keyword>
<dbReference type="Proteomes" id="UP000886653">
    <property type="component" value="Unassembled WGS sequence"/>
</dbReference>
<keyword evidence="1" id="KW-0812">Transmembrane</keyword>
<evidence type="ECO:0000313" key="2">
    <source>
        <dbReference type="EMBL" id="KAG0146875.1"/>
    </source>
</evidence>
<evidence type="ECO:0000313" key="3">
    <source>
        <dbReference type="Proteomes" id="UP000886653"/>
    </source>
</evidence>
<dbReference type="OrthoDB" id="1684102at2759"/>
<reference evidence="2" key="1">
    <citation type="submission" date="2013-11" db="EMBL/GenBank/DDBJ databases">
        <title>Genome sequence of the fusiform rust pathogen reveals effectors for host alternation and coevolution with pine.</title>
        <authorList>
            <consortium name="DOE Joint Genome Institute"/>
            <person name="Smith K."/>
            <person name="Pendleton A."/>
            <person name="Kubisiak T."/>
            <person name="Anderson C."/>
            <person name="Salamov A."/>
            <person name="Aerts A."/>
            <person name="Riley R."/>
            <person name="Clum A."/>
            <person name="Lindquist E."/>
            <person name="Ence D."/>
            <person name="Campbell M."/>
            <person name="Kronenberg Z."/>
            <person name="Feau N."/>
            <person name="Dhillon B."/>
            <person name="Hamelin R."/>
            <person name="Burleigh J."/>
            <person name="Smith J."/>
            <person name="Yandell M."/>
            <person name="Nelson C."/>
            <person name="Grigoriev I."/>
            <person name="Davis J."/>
        </authorList>
    </citation>
    <scope>NUCLEOTIDE SEQUENCE</scope>
    <source>
        <strain evidence="2">G11</strain>
    </source>
</reference>